<keyword evidence="2" id="KW-0862">Zinc</keyword>
<dbReference type="InterPro" id="IPR002125">
    <property type="entry name" value="CMP_dCMP_dom"/>
</dbReference>
<dbReference type="InterPro" id="IPR016192">
    <property type="entry name" value="APOBEC/CMP_deaminase_Zn-bd"/>
</dbReference>
<dbReference type="RefSeq" id="WP_058500742.1">
    <property type="nucleotide sequence ID" value="NZ_CAAAJA010000041.1"/>
</dbReference>
<name>A0A0W0WM40_9GAMM</name>
<dbReference type="EC" id="3.5.4.3" evidence="4"/>
<proteinExistence type="predicted"/>
<dbReference type="GO" id="GO:0008892">
    <property type="term" value="F:guanine deaminase activity"/>
    <property type="evidence" value="ECO:0007669"/>
    <property type="project" value="UniProtKB-EC"/>
</dbReference>
<dbReference type="AlphaFoldDB" id="A0A0W0WM40"/>
<dbReference type="InterPro" id="IPR016193">
    <property type="entry name" value="Cytidine_deaminase-like"/>
</dbReference>
<sequence>MNHQPETIIERLLEVTRENIVPLTQAGVRQGNKLFGAAILKKEDLSLVIAGTNNEMENPLWHGEVHTIKKLYEMPASKRPAPKDCLFFATHEPCPLCLSAITWGGYDNFYYLFSYVESRDAFNIPHDLNILKEVFKCNNGDYSHDNYYWQSHSLRDLINKCAKPLRDHFQQQVDKLQKIYDEMSEIYQRSKSSNEIPLG</sequence>
<dbReference type="Gene3D" id="3.40.140.10">
    <property type="entry name" value="Cytidine Deaminase, domain 2"/>
    <property type="match status" value="1"/>
</dbReference>
<feature type="domain" description="CMP/dCMP-type deaminase" evidence="3">
    <location>
        <begin position="29"/>
        <end position="111"/>
    </location>
</feature>
<dbReference type="Pfam" id="PF00383">
    <property type="entry name" value="dCMP_cyt_deam_1"/>
    <property type="match status" value="1"/>
</dbReference>
<dbReference type="CDD" id="cd01285">
    <property type="entry name" value="nucleoside_deaminase"/>
    <property type="match status" value="1"/>
</dbReference>
<evidence type="ECO:0000313" key="5">
    <source>
        <dbReference type="Proteomes" id="UP000054761"/>
    </source>
</evidence>
<keyword evidence="4" id="KW-0378">Hydrolase</keyword>
<comment type="caution">
    <text evidence="4">The sequence shown here is derived from an EMBL/GenBank/DDBJ whole genome shotgun (WGS) entry which is preliminary data.</text>
</comment>
<dbReference type="OrthoDB" id="9802676at2"/>
<evidence type="ECO:0000313" key="4">
    <source>
        <dbReference type="EMBL" id="KTD33413.1"/>
    </source>
</evidence>
<organism evidence="4 5">
    <name type="scientific">Legionella israelensis</name>
    <dbReference type="NCBI Taxonomy" id="454"/>
    <lineage>
        <taxon>Bacteria</taxon>
        <taxon>Pseudomonadati</taxon>
        <taxon>Pseudomonadota</taxon>
        <taxon>Gammaproteobacteria</taxon>
        <taxon>Legionellales</taxon>
        <taxon>Legionellaceae</taxon>
        <taxon>Legionella</taxon>
    </lineage>
</organism>
<dbReference type="EMBL" id="LNYH01000010">
    <property type="protein sequence ID" value="KTD33413.1"/>
    <property type="molecule type" value="Genomic_DNA"/>
</dbReference>
<protein>
    <submittedName>
        <fullName evidence="4">Guanine deaminase</fullName>
        <ecNumber evidence="4">3.5.4.3</ecNumber>
    </submittedName>
</protein>
<dbReference type="PATRIC" id="fig|454.4.peg.367"/>
<dbReference type="STRING" id="454.Lisr_0352"/>
<gene>
    <name evidence="4" type="primary">guaD</name>
    <name evidence="4" type="ORF">Lisr_0352</name>
</gene>
<accession>A0A0W0WM40</accession>
<dbReference type="GO" id="GO:0008270">
    <property type="term" value="F:zinc ion binding"/>
    <property type="evidence" value="ECO:0007669"/>
    <property type="project" value="InterPro"/>
</dbReference>
<dbReference type="PROSITE" id="PS00903">
    <property type="entry name" value="CYT_DCMP_DEAMINASES_1"/>
    <property type="match status" value="1"/>
</dbReference>
<dbReference type="Proteomes" id="UP000054761">
    <property type="component" value="Unassembled WGS sequence"/>
</dbReference>
<keyword evidence="1" id="KW-0479">Metal-binding</keyword>
<evidence type="ECO:0000256" key="1">
    <source>
        <dbReference type="ARBA" id="ARBA00022723"/>
    </source>
</evidence>
<dbReference type="SUPFAM" id="SSF53927">
    <property type="entry name" value="Cytidine deaminase-like"/>
    <property type="match status" value="1"/>
</dbReference>
<evidence type="ECO:0000256" key="2">
    <source>
        <dbReference type="ARBA" id="ARBA00022833"/>
    </source>
</evidence>
<reference evidence="4 5" key="1">
    <citation type="submission" date="2015-11" db="EMBL/GenBank/DDBJ databases">
        <title>Genomic analysis of 38 Legionella species identifies large and diverse effector repertoires.</title>
        <authorList>
            <person name="Burstein D."/>
            <person name="Amaro F."/>
            <person name="Zusman T."/>
            <person name="Lifshitz Z."/>
            <person name="Cohen O."/>
            <person name="Gilbert J.A."/>
            <person name="Pupko T."/>
            <person name="Shuman H.A."/>
            <person name="Segal G."/>
        </authorList>
    </citation>
    <scope>NUCLEOTIDE SEQUENCE [LARGE SCALE GENOMIC DNA]</scope>
    <source>
        <strain evidence="4 5">Bercovier 4</strain>
    </source>
</reference>
<evidence type="ECO:0000259" key="3">
    <source>
        <dbReference type="Pfam" id="PF00383"/>
    </source>
</evidence>
<keyword evidence="5" id="KW-1185">Reference proteome</keyword>